<dbReference type="SFLD" id="SFLDG01084">
    <property type="entry name" value="Uncharacterised_Radical_SAM_Su"/>
    <property type="match status" value="1"/>
</dbReference>
<dbReference type="InterPro" id="IPR058240">
    <property type="entry name" value="rSAM_sf"/>
</dbReference>
<reference evidence="5" key="2">
    <citation type="journal article" date="2022" name="Microbiol. Resour. Announc.">
        <title>Metagenome Sequencing to Explore Phylogenomics of Terrestrial Cyanobacteria.</title>
        <authorList>
            <person name="Ward R.D."/>
            <person name="Stajich J.E."/>
            <person name="Johansen J.R."/>
            <person name="Huntemann M."/>
            <person name="Clum A."/>
            <person name="Foster B."/>
            <person name="Foster B."/>
            <person name="Roux S."/>
            <person name="Palaniappan K."/>
            <person name="Varghese N."/>
            <person name="Mukherjee S."/>
            <person name="Reddy T.B.K."/>
            <person name="Daum C."/>
            <person name="Copeland A."/>
            <person name="Chen I.A."/>
            <person name="Ivanova N.N."/>
            <person name="Kyrpides N.C."/>
            <person name="Shapiro N."/>
            <person name="Eloe-Fadrosh E.A."/>
            <person name="Pietrasiak N."/>
        </authorList>
    </citation>
    <scope>NUCLEOTIDE SEQUENCE</scope>
    <source>
        <strain evidence="5">UHER 2000/2452</strain>
    </source>
</reference>
<evidence type="ECO:0000256" key="1">
    <source>
        <dbReference type="ARBA" id="ARBA00022723"/>
    </source>
</evidence>
<dbReference type="SFLD" id="SFLDS00029">
    <property type="entry name" value="Radical_SAM"/>
    <property type="match status" value="1"/>
</dbReference>
<reference evidence="5" key="1">
    <citation type="submission" date="2021-05" db="EMBL/GenBank/DDBJ databases">
        <authorList>
            <person name="Pietrasiak N."/>
            <person name="Ward R."/>
            <person name="Stajich J.E."/>
            <person name="Kurbessoian T."/>
        </authorList>
    </citation>
    <scope>NUCLEOTIDE SEQUENCE</scope>
    <source>
        <strain evidence="5">UHER 2000/2452</strain>
    </source>
</reference>
<proteinExistence type="predicted"/>
<dbReference type="Proteomes" id="UP000757435">
    <property type="component" value="Unassembled WGS sequence"/>
</dbReference>
<dbReference type="EMBL" id="JAHHHD010000028">
    <property type="protein sequence ID" value="MBW4660972.1"/>
    <property type="molecule type" value="Genomic_DNA"/>
</dbReference>
<dbReference type="Gene3D" id="3.80.30.30">
    <property type="match status" value="1"/>
</dbReference>
<dbReference type="AlphaFoldDB" id="A0A951QCY6"/>
<dbReference type="PANTHER" id="PTHR43432:SF3">
    <property type="entry name" value="SLR0285 PROTEIN"/>
    <property type="match status" value="1"/>
</dbReference>
<dbReference type="PANTHER" id="PTHR43432">
    <property type="entry name" value="SLR0285 PROTEIN"/>
    <property type="match status" value="1"/>
</dbReference>
<organism evidence="5 6">
    <name type="scientific">Drouetiella hepatica Uher 2000/2452</name>
    <dbReference type="NCBI Taxonomy" id="904376"/>
    <lineage>
        <taxon>Bacteria</taxon>
        <taxon>Bacillati</taxon>
        <taxon>Cyanobacteriota</taxon>
        <taxon>Cyanophyceae</taxon>
        <taxon>Oculatellales</taxon>
        <taxon>Oculatellaceae</taxon>
        <taxon>Drouetiella</taxon>
    </lineage>
</organism>
<keyword evidence="3" id="KW-0411">Iron-sulfur</keyword>
<evidence type="ECO:0000313" key="6">
    <source>
        <dbReference type="Proteomes" id="UP000757435"/>
    </source>
</evidence>
<dbReference type="SUPFAM" id="SSF102114">
    <property type="entry name" value="Radical SAM enzymes"/>
    <property type="match status" value="1"/>
</dbReference>
<dbReference type="Pfam" id="PF04055">
    <property type="entry name" value="Radical_SAM"/>
    <property type="match status" value="1"/>
</dbReference>
<sequence length="410" mass="46980">MSESLSVFWGGLFNNACIPLEMSLNWCSMGCSYCFANLNSPDRTGNMSQIMGLISQFQEKNTYAAALLRSGYPVTLSNHVDPFADSNSRQALVILETMTELGLRYSIQTKCGKSGYDFLKFASPTVFYISIATMDEEVLRRVEPGAPSAKERFKFIEAARAAGHRVCVGINPVVPEWIGDPNPLCKTLASIGVESAWVQPLHLSCHHVDNMSDRERAAMGETVLKRGRRFRKDLEMKEACTRTRDAAVEHGLEVYDAQQRERSDYFRPYKETYPKTFPLVQDFVNHCYDKGLAPNDPIYFEDWRDFMLPQLPAGVHPLRNHLGAVQYQQFWRSDRNDEIPRYMTYETFLEITWNNHDIVFHPCHVGCFTLAGGAKNEEGKYPLHLDDNGRYILLFRPDGCYERAAEWEMW</sequence>
<dbReference type="GO" id="GO:0046872">
    <property type="term" value="F:metal ion binding"/>
    <property type="evidence" value="ECO:0007669"/>
    <property type="project" value="UniProtKB-KW"/>
</dbReference>
<accession>A0A951QCY6</accession>
<keyword evidence="1" id="KW-0479">Metal-binding</keyword>
<keyword evidence="2" id="KW-0408">Iron</keyword>
<dbReference type="InterPro" id="IPR040086">
    <property type="entry name" value="MJ0683-like"/>
</dbReference>
<dbReference type="GO" id="GO:0051536">
    <property type="term" value="F:iron-sulfur cluster binding"/>
    <property type="evidence" value="ECO:0007669"/>
    <property type="project" value="UniProtKB-KW"/>
</dbReference>
<dbReference type="GO" id="GO:0003824">
    <property type="term" value="F:catalytic activity"/>
    <property type="evidence" value="ECO:0007669"/>
    <property type="project" value="InterPro"/>
</dbReference>
<comment type="caution">
    <text evidence="5">The sequence shown here is derived from an EMBL/GenBank/DDBJ whole genome shotgun (WGS) entry which is preliminary data.</text>
</comment>
<protein>
    <submittedName>
        <fullName evidence="5">Radical SAM protein</fullName>
    </submittedName>
</protein>
<evidence type="ECO:0000313" key="5">
    <source>
        <dbReference type="EMBL" id="MBW4660972.1"/>
    </source>
</evidence>
<evidence type="ECO:0000256" key="3">
    <source>
        <dbReference type="ARBA" id="ARBA00023014"/>
    </source>
</evidence>
<evidence type="ECO:0000259" key="4">
    <source>
        <dbReference type="Pfam" id="PF04055"/>
    </source>
</evidence>
<feature type="domain" description="Radical SAM core" evidence="4">
    <location>
        <begin position="25"/>
        <end position="175"/>
    </location>
</feature>
<dbReference type="InterPro" id="IPR007197">
    <property type="entry name" value="rSAM"/>
</dbReference>
<name>A0A951QCY6_9CYAN</name>
<evidence type="ECO:0000256" key="2">
    <source>
        <dbReference type="ARBA" id="ARBA00023004"/>
    </source>
</evidence>
<gene>
    <name evidence="5" type="ORF">KME15_20035</name>
</gene>